<dbReference type="EMBL" id="JBDIZK010000002">
    <property type="protein sequence ID" value="MEN3746426.1"/>
    <property type="molecule type" value="Genomic_DNA"/>
</dbReference>
<evidence type="ECO:0000313" key="7">
    <source>
        <dbReference type="Proteomes" id="UP001427805"/>
    </source>
</evidence>
<evidence type="ECO:0000313" key="6">
    <source>
        <dbReference type="EMBL" id="MEN3746426.1"/>
    </source>
</evidence>
<evidence type="ECO:0000256" key="1">
    <source>
        <dbReference type="ARBA" id="ARBA00009437"/>
    </source>
</evidence>
<proteinExistence type="inferred from homology"/>
<evidence type="ECO:0000259" key="5">
    <source>
        <dbReference type="PROSITE" id="PS50931"/>
    </source>
</evidence>
<accession>A0ABV0B7B4</accession>
<organism evidence="6 7">
    <name type="scientific">Sphingomonas rustica</name>
    <dbReference type="NCBI Taxonomy" id="3103142"/>
    <lineage>
        <taxon>Bacteria</taxon>
        <taxon>Pseudomonadati</taxon>
        <taxon>Pseudomonadota</taxon>
        <taxon>Alphaproteobacteria</taxon>
        <taxon>Sphingomonadales</taxon>
        <taxon>Sphingomonadaceae</taxon>
        <taxon>Sphingomonas</taxon>
    </lineage>
</organism>
<dbReference type="Pfam" id="PF00126">
    <property type="entry name" value="HTH_1"/>
    <property type="match status" value="1"/>
</dbReference>
<keyword evidence="4" id="KW-0804">Transcription</keyword>
<dbReference type="PROSITE" id="PS50931">
    <property type="entry name" value="HTH_LYSR"/>
    <property type="match status" value="1"/>
</dbReference>
<protein>
    <submittedName>
        <fullName evidence="6">LysR family transcriptional regulator</fullName>
    </submittedName>
</protein>
<dbReference type="Pfam" id="PF03466">
    <property type="entry name" value="LysR_substrate"/>
    <property type="match status" value="1"/>
</dbReference>
<dbReference type="PRINTS" id="PR00039">
    <property type="entry name" value="HTHLYSR"/>
</dbReference>
<sequence length="298" mass="32845">MPRDRIDRASEMEVFAAIVERGSFSAAARLLGLTPSAISRVVARLESRLGVRLLSRTTRALALTPEGEAYHRSALRILRDIDETERSVADQAAPRGRLRVSATLGHSRKILIPLIPEFLDRYPGIQLDLSLTDTIIDLIEQRADVAIRIGPLSDSPLTARRLAESTRTIVASPAYLARHGVPQAPEDLLDHNCLGFNFRRVEPRWAFRRDDETFLLAVSGNIEVNSGDAMVQLVHAGLGIARVGTFHVAEDIAAGRLVALLEDYNPHDIESIHALFAGGATLPARVRVFIDYLAEKLR</sequence>
<feature type="domain" description="HTH lysR-type" evidence="5">
    <location>
        <begin position="12"/>
        <end position="64"/>
    </location>
</feature>
<dbReference type="SUPFAM" id="SSF46785">
    <property type="entry name" value="Winged helix' DNA-binding domain"/>
    <property type="match status" value="1"/>
</dbReference>
<dbReference type="PANTHER" id="PTHR30537">
    <property type="entry name" value="HTH-TYPE TRANSCRIPTIONAL REGULATOR"/>
    <property type="match status" value="1"/>
</dbReference>
<dbReference type="Gene3D" id="1.10.10.10">
    <property type="entry name" value="Winged helix-like DNA-binding domain superfamily/Winged helix DNA-binding domain"/>
    <property type="match status" value="1"/>
</dbReference>
<dbReference type="InterPro" id="IPR036390">
    <property type="entry name" value="WH_DNA-bd_sf"/>
</dbReference>
<evidence type="ECO:0000256" key="2">
    <source>
        <dbReference type="ARBA" id="ARBA00023015"/>
    </source>
</evidence>
<dbReference type="InterPro" id="IPR058163">
    <property type="entry name" value="LysR-type_TF_proteobact-type"/>
</dbReference>
<dbReference type="InterPro" id="IPR036388">
    <property type="entry name" value="WH-like_DNA-bd_sf"/>
</dbReference>
<name>A0ABV0B7B4_9SPHN</name>
<comment type="caution">
    <text evidence="6">The sequence shown here is derived from an EMBL/GenBank/DDBJ whole genome shotgun (WGS) entry which is preliminary data.</text>
</comment>
<dbReference type="SUPFAM" id="SSF53850">
    <property type="entry name" value="Periplasmic binding protein-like II"/>
    <property type="match status" value="1"/>
</dbReference>
<gene>
    <name evidence="6" type="ORF">TPR58_04545</name>
</gene>
<dbReference type="Gene3D" id="3.40.190.290">
    <property type="match status" value="1"/>
</dbReference>
<keyword evidence="3" id="KW-0238">DNA-binding</keyword>
<dbReference type="PANTHER" id="PTHR30537:SF71">
    <property type="entry name" value="TRANSCRIPTIONAL REGULATORY PROTEIN"/>
    <property type="match status" value="1"/>
</dbReference>
<keyword evidence="2" id="KW-0805">Transcription regulation</keyword>
<evidence type="ECO:0000256" key="4">
    <source>
        <dbReference type="ARBA" id="ARBA00023163"/>
    </source>
</evidence>
<dbReference type="InterPro" id="IPR000847">
    <property type="entry name" value="LysR_HTH_N"/>
</dbReference>
<dbReference type="InterPro" id="IPR005119">
    <property type="entry name" value="LysR_subst-bd"/>
</dbReference>
<evidence type="ECO:0000256" key="3">
    <source>
        <dbReference type="ARBA" id="ARBA00023125"/>
    </source>
</evidence>
<dbReference type="Proteomes" id="UP001427805">
    <property type="component" value="Unassembled WGS sequence"/>
</dbReference>
<comment type="similarity">
    <text evidence="1">Belongs to the LysR transcriptional regulatory family.</text>
</comment>
<keyword evidence="7" id="KW-1185">Reference proteome</keyword>
<reference evidence="6 7" key="1">
    <citation type="submission" date="2024-05" db="EMBL/GenBank/DDBJ databases">
        <title>Sphingomonas sp. HF-S3 16S ribosomal RNA gene Genome sequencing and assembly.</title>
        <authorList>
            <person name="Lee H."/>
        </authorList>
    </citation>
    <scope>NUCLEOTIDE SEQUENCE [LARGE SCALE GENOMIC DNA]</scope>
    <source>
        <strain evidence="6 7">HF-S3</strain>
    </source>
</reference>
<dbReference type="RefSeq" id="WP_346245426.1">
    <property type="nucleotide sequence ID" value="NZ_JBDIZK010000002.1"/>
</dbReference>